<dbReference type="KEGG" id="smiz:4412673_01548"/>
<reference evidence="2 3" key="1">
    <citation type="submission" date="2017-06" db="EMBL/GenBank/DDBJ databases">
        <authorList>
            <consortium name="Pathogen Informatics"/>
        </authorList>
    </citation>
    <scope>NUCLEOTIDE SEQUENCE [LARGE SCALE GENOMIC DNA]</scope>
    <source>
        <strain evidence="2 3">NCTC12149</strain>
    </source>
</reference>
<name>A0AAJ5BZT0_9SPHI</name>
<protein>
    <submittedName>
        <fullName evidence="2">Uncharacterized protein</fullName>
    </submittedName>
</protein>
<gene>
    <name evidence="2" type="ORF">SAMEA4412673_01548</name>
</gene>
<dbReference type="RefSeq" id="WP_093095497.1">
    <property type="nucleotide sequence ID" value="NZ_CP158798.1"/>
</dbReference>
<organism evidence="2 3">
    <name type="scientific">Sphingobacterium mizutaii</name>
    <dbReference type="NCBI Taxonomy" id="1010"/>
    <lineage>
        <taxon>Bacteria</taxon>
        <taxon>Pseudomonadati</taxon>
        <taxon>Bacteroidota</taxon>
        <taxon>Sphingobacteriia</taxon>
        <taxon>Sphingobacteriales</taxon>
        <taxon>Sphingobacteriaceae</taxon>
        <taxon>Sphingobacterium</taxon>
    </lineage>
</organism>
<dbReference type="EMBL" id="LT906468">
    <property type="protein sequence ID" value="SNV48409.1"/>
    <property type="molecule type" value="Genomic_DNA"/>
</dbReference>
<evidence type="ECO:0000313" key="2">
    <source>
        <dbReference type="EMBL" id="SNV48409.1"/>
    </source>
</evidence>
<evidence type="ECO:0000256" key="1">
    <source>
        <dbReference type="SAM" id="MobiDB-lite"/>
    </source>
</evidence>
<dbReference type="AlphaFoldDB" id="A0AAJ5BZT0"/>
<evidence type="ECO:0000313" key="3">
    <source>
        <dbReference type="Proteomes" id="UP000215355"/>
    </source>
</evidence>
<feature type="compositionally biased region" description="Basic and acidic residues" evidence="1">
    <location>
        <begin position="29"/>
        <end position="41"/>
    </location>
</feature>
<feature type="compositionally biased region" description="Polar residues" evidence="1">
    <location>
        <begin position="16"/>
        <end position="26"/>
    </location>
</feature>
<feature type="region of interest" description="Disordered" evidence="1">
    <location>
        <begin position="1"/>
        <end position="59"/>
    </location>
</feature>
<dbReference type="Proteomes" id="UP000215355">
    <property type="component" value="Chromosome 1"/>
</dbReference>
<sequence>MKKQGNTPIERHPHNKNTLDSRSTNIKADPSKDSTKSDSNSKAEATGNSGKQVNDKREN</sequence>
<proteinExistence type="predicted"/>
<accession>A0AAJ5BZT0</accession>